<dbReference type="InterPro" id="IPR016032">
    <property type="entry name" value="Sig_transdc_resp-reg_C-effctor"/>
</dbReference>
<feature type="modified residue" description="4-aspartylphosphate" evidence="3">
    <location>
        <position position="59"/>
    </location>
</feature>
<dbReference type="PANTHER" id="PTHR43214">
    <property type="entry name" value="TWO-COMPONENT RESPONSE REGULATOR"/>
    <property type="match status" value="1"/>
</dbReference>
<gene>
    <name evidence="6" type="ORF">FRZ54_20300</name>
</gene>
<feature type="domain" description="HTH luxR-type" evidence="4">
    <location>
        <begin position="152"/>
        <end position="217"/>
    </location>
</feature>
<dbReference type="InterPro" id="IPR001789">
    <property type="entry name" value="Sig_transdc_resp-reg_receiver"/>
</dbReference>
<dbReference type="GO" id="GO:0000160">
    <property type="term" value="P:phosphorelay signal transduction system"/>
    <property type="evidence" value="ECO:0007669"/>
    <property type="project" value="InterPro"/>
</dbReference>
<evidence type="ECO:0000313" key="7">
    <source>
        <dbReference type="Proteomes" id="UP000321479"/>
    </source>
</evidence>
<feature type="domain" description="Response regulatory" evidence="5">
    <location>
        <begin position="6"/>
        <end position="124"/>
    </location>
</feature>
<dbReference type="GO" id="GO:0006355">
    <property type="term" value="P:regulation of DNA-templated transcription"/>
    <property type="evidence" value="ECO:0007669"/>
    <property type="project" value="InterPro"/>
</dbReference>
<reference evidence="6 7" key="1">
    <citation type="journal article" date="2017" name="Curr. Microbiol.">
        <title>Mucilaginibacter ginsenosidivorans sp. nov., Isolated from Soil of Ginseng Field.</title>
        <authorList>
            <person name="Kim M.M."/>
            <person name="Siddiqi M.Z."/>
            <person name="Im W.T."/>
        </authorList>
    </citation>
    <scope>NUCLEOTIDE SEQUENCE [LARGE SCALE GENOMIC DNA]</scope>
    <source>
        <strain evidence="6 7">Gsoil 3017</strain>
    </source>
</reference>
<evidence type="ECO:0000259" key="5">
    <source>
        <dbReference type="PROSITE" id="PS50110"/>
    </source>
</evidence>
<evidence type="ECO:0000259" key="4">
    <source>
        <dbReference type="PROSITE" id="PS50043"/>
    </source>
</evidence>
<dbReference type="InterPro" id="IPR011006">
    <property type="entry name" value="CheY-like_superfamily"/>
</dbReference>
<dbReference type="PANTHER" id="PTHR43214:SF43">
    <property type="entry name" value="TWO-COMPONENT RESPONSE REGULATOR"/>
    <property type="match status" value="1"/>
</dbReference>
<evidence type="ECO:0000313" key="6">
    <source>
        <dbReference type="EMBL" id="QEC64807.1"/>
    </source>
</evidence>
<dbReference type="PROSITE" id="PS50110">
    <property type="entry name" value="RESPONSE_REGULATORY"/>
    <property type="match status" value="1"/>
</dbReference>
<evidence type="ECO:0000256" key="3">
    <source>
        <dbReference type="PROSITE-ProRule" id="PRU00169"/>
    </source>
</evidence>
<dbReference type="GO" id="GO:0003677">
    <property type="term" value="F:DNA binding"/>
    <property type="evidence" value="ECO:0007669"/>
    <property type="project" value="UniProtKB-KW"/>
</dbReference>
<dbReference type="SUPFAM" id="SSF52172">
    <property type="entry name" value="CheY-like"/>
    <property type="match status" value="1"/>
</dbReference>
<keyword evidence="7" id="KW-1185">Reference proteome</keyword>
<dbReference type="CDD" id="cd06170">
    <property type="entry name" value="LuxR_C_like"/>
    <property type="match status" value="1"/>
</dbReference>
<dbReference type="PRINTS" id="PR00038">
    <property type="entry name" value="HTHLUXR"/>
</dbReference>
<dbReference type="InterPro" id="IPR000792">
    <property type="entry name" value="Tscrpt_reg_LuxR_C"/>
</dbReference>
<dbReference type="EMBL" id="CP042436">
    <property type="protein sequence ID" value="QEC64807.1"/>
    <property type="molecule type" value="Genomic_DNA"/>
</dbReference>
<dbReference type="InterPro" id="IPR058245">
    <property type="entry name" value="NreC/VraR/RcsB-like_REC"/>
</dbReference>
<dbReference type="CDD" id="cd17535">
    <property type="entry name" value="REC_NarL-like"/>
    <property type="match status" value="1"/>
</dbReference>
<name>A0A5B8UZZ2_9SPHI</name>
<accession>A0A5B8UZZ2</accession>
<dbReference type="SMART" id="SM00448">
    <property type="entry name" value="REC"/>
    <property type="match status" value="1"/>
</dbReference>
<evidence type="ECO:0000256" key="1">
    <source>
        <dbReference type="ARBA" id="ARBA00022553"/>
    </source>
</evidence>
<protein>
    <submittedName>
        <fullName evidence="6">Response regulator transcription factor</fullName>
    </submittedName>
</protein>
<dbReference type="RefSeq" id="WP_147033641.1">
    <property type="nucleotide sequence ID" value="NZ_CP042436.1"/>
</dbReference>
<dbReference type="InterPro" id="IPR039420">
    <property type="entry name" value="WalR-like"/>
</dbReference>
<evidence type="ECO:0000256" key="2">
    <source>
        <dbReference type="ARBA" id="ARBA00023125"/>
    </source>
</evidence>
<sequence length="221" mass="24598">MMSTIKIAIVDDQKIFRQSLGVLLLANPDFELIAEADNGADYLAQLQQMAMLPDITILDMELPGISGMELHKLLQQQYPQIKILVLSIHSNERLIAKMIENGASGYLVKNCDKSELFAAINSVYHSGFYINQRVMQAIQRAANYKNKPVRNVNGIDIDVSKRETEILQMICHELNAGEIAEKLFISSRTVDGHKANLLLKTGCKNTAGLVVFAIRNGIVEI</sequence>
<organism evidence="6 7">
    <name type="scientific">Mucilaginibacter ginsenosidivorans</name>
    <dbReference type="NCBI Taxonomy" id="398053"/>
    <lineage>
        <taxon>Bacteria</taxon>
        <taxon>Pseudomonadati</taxon>
        <taxon>Bacteroidota</taxon>
        <taxon>Sphingobacteriia</taxon>
        <taxon>Sphingobacteriales</taxon>
        <taxon>Sphingobacteriaceae</taxon>
        <taxon>Mucilaginibacter</taxon>
    </lineage>
</organism>
<dbReference type="Pfam" id="PF00072">
    <property type="entry name" value="Response_reg"/>
    <property type="match status" value="1"/>
</dbReference>
<dbReference type="Proteomes" id="UP000321479">
    <property type="component" value="Chromosome"/>
</dbReference>
<dbReference type="SMART" id="SM00421">
    <property type="entry name" value="HTH_LUXR"/>
    <property type="match status" value="1"/>
</dbReference>
<dbReference type="OrthoDB" id="9797341at2"/>
<dbReference type="Pfam" id="PF00196">
    <property type="entry name" value="GerE"/>
    <property type="match status" value="1"/>
</dbReference>
<dbReference type="PROSITE" id="PS50043">
    <property type="entry name" value="HTH_LUXR_2"/>
    <property type="match status" value="1"/>
</dbReference>
<proteinExistence type="predicted"/>
<keyword evidence="1 3" id="KW-0597">Phosphoprotein</keyword>
<keyword evidence="2" id="KW-0238">DNA-binding</keyword>
<dbReference type="SUPFAM" id="SSF46894">
    <property type="entry name" value="C-terminal effector domain of the bipartite response regulators"/>
    <property type="match status" value="1"/>
</dbReference>
<dbReference type="AlphaFoldDB" id="A0A5B8UZZ2"/>
<dbReference type="KEGG" id="mgin:FRZ54_20300"/>
<dbReference type="Gene3D" id="3.40.50.2300">
    <property type="match status" value="1"/>
</dbReference>